<sequence>MRSYINAKFSISQSTKDALHDDDKGNFGVAFAFDEPSEREDVFKWMNLEPSEEN</sequence>
<proteinExistence type="predicted"/>
<dbReference type="Proteomes" id="UP000517315">
    <property type="component" value="Unassembled WGS sequence"/>
</dbReference>
<dbReference type="Pfam" id="PF12846">
    <property type="entry name" value="AAA_10"/>
    <property type="match status" value="1"/>
</dbReference>
<evidence type="ECO:0000313" key="2">
    <source>
        <dbReference type="Proteomes" id="UP000517315"/>
    </source>
</evidence>
<reference evidence="1 2" key="1">
    <citation type="submission" date="2020-08" db="EMBL/GenBank/DDBJ databases">
        <title>Functional genomics of gut bacteria from endangered species of beetles.</title>
        <authorList>
            <person name="Carlos-Shanley C."/>
        </authorList>
    </citation>
    <scope>NUCLEOTIDE SEQUENCE [LARGE SCALE GENOMIC DNA]</scope>
    <source>
        <strain evidence="1 2">S00152</strain>
    </source>
</reference>
<protein>
    <submittedName>
        <fullName evidence="1">Uncharacterized protein</fullName>
    </submittedName>
</protein>
<keyword evidence="2" id="KW-1185">Reference proteome</keyword>
<name>A0ABR6B561_9BACI</name>
<accession>A0ABR6B561</accession>
<evidence type="ECO:0000313" key="1">
    <source>
        <dbReference type="EMBL" id="MBA8919273.1"/>
    </source>
</evidence>
<comment type="caution">
    <text evidence="1">The sequence shown here is derived from an EMBL/GenBank/DDBJ whole genome shotgun (WGS) entry which is preliminary data.</text>
</comment>
<gene>
    <name evidence="1" type="ORF">HNP39_003029</name>
</gene>
<dbReference type="EMBL" id="JACJIG010000004">
    <property type="protein sequence ID" value="MBA8919273.1"/>
    <property type="molecule type" value="Genomic_DNA"/>
</dbReference>
<organism evidence="1 2">
    <name type="scientific">Bacillus aerius</name>
    <dbReference type="NCBI Taxonomy" id="293388"/>
    <lineage>
        <taxon>Bacteria</taxon>
        <taxon>Bacillati</taxon>
        <taxon>Bacillota</taxon>
        <taxon>Bacilli</taxon>
        <taxon>Bacillales</taxon>
        <taxon>Bacillaceae</taxon>
        <taxon>Bacillus</taxon>
    </lineage>
</organism>